<dbReference type="Proteomes" id="UP001057402">
    <property type="component" value="Chromosome 5"/>
</dbReference>
<protein>
    <submittedName>
        <fullName evidence="1">Uncharacterized protein</fullName>
    </submittedName>
</protein>
<evidence type="ECO:0000313" key="1">
    <source>
        <dbReference type="EMBL" id="KAI4369643.1"/>
    </source>
</evidence>
<sequence length="69" mass="7249">MISSFTPCMNFVTNSSSKRDPYPTSDCCTSLKNLTNGGLGCACLLVTGSVPFQIPINRPLPSPSPALVT</sequence>
<reference evidence="2" key="1">
    <citation type="journal article" date="2023" name="Front. Plant Sci.">
        <title>Chromosomal-level genome assembly of Melastoma candidum provides insights into trichome evolution.</title>
        <authorList>
            <person name="Zhong Y."/>
            <person name="Wu W."/>
            <person name="Sun C."/>
            <person name="Zou P."/>
            <person name="Liu Y."/>
            <person name="Dai S."/>
            <person name="Zhou R."/>
        </authorList>
    </citation>
    <scope>NUCLEOTIDE SEQUENCE [LARGE SCALE GENOMIC DNA]</scope>
</reference>
<organism evidence="1 2">
    <name type="scientific">Melastoma candidum</name>
    <dbReference type="NCBI Taxonomy" id="119954"/>
    <lineage>
        <taxon>Eukaryota</taxon>
        <taxon>Viridiplantae</taxon>
        <taxon>Streptophyta</taxon>
        <taxon>Embryophyta</taxon>
        <taxon>Tracheophyta</taxon>
        <taxon>Spermatophyta</taxon>
        <taxon>Magnoliopsida</taxon>
        <taxon>eudicotyledons</taxon>
        <taxon>Gunneridae</taxon>
        <taxon>Pentapetalae</taxon>
        <taxon>rosids</taxon>
        <taxon>malvids</taxon>
        <taxon>Myrtales</taxon>
        <taxon>Melastomataceae</taxon>
        <taxon>Melastomatoideae</taxon>
        <taxon>Melastomateae</taxon>
        <taxon>Melastoma</taxon>
    </lineage>
</organism>
<proteinExistence type="predicted"/>
<gene>
    <name evidence="1" type="ORF">MLD38_018064</name>
</gene>
<evidence type="ECO:0000313" key="2">
    <source>
        <dbReference type="Proteomes" id="UP001057402"/>
    </source>
</evidence>
<comment type="caution">
    <text evidence="1">The sequence shown here is derived from an EMBL/GenBank/DDBJ whole genome shotgun (WGS) entry which is preliminary data.</text>
</comment>
<accession>A0ACB9QSK5</accession>
<keyword evidence="2" id="KW-1185">Reference proteome</keyword>
<dbReference type="EMBL" id="CM042884">
    <property type="protein sequence ID" value="KAI4369643.1"/>
    <property type="molecule type" value="Genomic_DNA"/>
</dbReference>
<name>A0ACB9QSK5_9MYRT</name>